<protein>
    <submittedName>
        <fullName evidence="2">Domain of uncharacterized function (DUF477)</fullName>
    </submittedName>
</protein>
<dbReference type="AlphaFoldDB" id="A0A3S4XK94"/>
<proteinExistence type="predicted"/>
<dbReference type="PANTHER" id="PTHR30373:SF8">
    <property type="entry name" value="BLL7265 PROTEIN"/>
    <property type="match status" value="1"/>
</dbReference>
<dbReference type="Proteomes" id="UP000275510">
    <property type="component" value="Chromosome"/>
</dbReference>
<dbReference type="Gene3D" id="3.10.310.50">
    <property type="match status" value="1"/>
</dbReference>
<name>A0A3S4XK94_ACTPL</name>
<feature type="domain" description="TPM" evidence="1">
    <location>
        <begin position="29"/>
        <end position="140"/>
    </location>
</feature>
<dbReference type="InterPro" id="IPR007621">
    <property type="entry name" value="TPM_dom"/>
</dbReference>
<organism evidence="2 3">
    <name type="scientific">Actinobacillus pleuropneumoniae</name>
    <name type="common">Haemophilus pleuropneumoniae</name>
    <dbReference type="NCBI Taxonomy" id="715"/>
    <lineage>
        <taxon>Bacteria</taxon>
        <taxon>Pseudomonadati</taxon>
        <taxon>Pseudomonadota</taxon>
        <taxon>Gammaproteobacteria</taxon>
        <taxon>Pasteurellales</taxon>
        <taxon>Pasteurellaceae</taxon>
        <taxon>Actinobacillus</taxon>
    </lineage>
</organism>
<reference evidence="2 3" key="1">
    <citation type="submission" date="2018-12" db="EMBL/GenBank/DDBJ databases">
        <authorList>
            <consortium name="Pathogen Informatics"/>
        </authorList>
    </citation>
    <scope>NUCLEOTIDE SEQUENCE [LARGE SCALE GENOMIC DNA]</scope>
    <source>
        <strain evidence="2 3">NCTC10976</strain>
    </source>
</reference>
<sequence length="164" mass="18853">MFKNIPCFCEFSDNSMKLFSFLSNKLPVDTQRIEQAISHLEQQTSAELRVVVERKAKGKADTMAQANQLFDELKMRETAERNGVLIYLSFKPHNLAIVGDQAIHEKVGQVFWQSVYDAMKLQCQQADYTQAICQGIKQVEVQLATYFPRRDNDMNELSNEVVIK</sequence>
<evidence type="ECO:0000259" key="1">
    <source>
        <dbReference type="Pfam" id="PF04536"/>
    </source>
</evidence>
<evidence type="ECO:0000313" key="2">
    <source>
        <dbReference type="EMBL" id="VEJ16280.1"/>
    </source>
</evidence>
<dbReference type="PANTHER" id="PTHR30373">
    <property type="entry name" value="UPF0603 PROTEIN YGCG"/>
    <property type="match status" value="1"/>
</dbReference>
<evidence type="ECO:0000313" key="3">
    <source>
        <dbReference type="Proteomes" id="UP000275510"/>
    </source>
</evidence>
<accession>A0A3S4XK94</accession>
<dbReference type="EMBL" id="LR134515">
    <property type="protein sequence ID" value="VEJ16280.1"/>
    <property type="molecule type" value="Genomic_DNA"/>
</dbReference>
<gene>
    <name evidence="2" type="ORF">NCTC10976_00363</name>
</gene>
<dbReference type="Pfam" id="PF04536">
    <property type="entry name" value="TPM_phosphatase"/>
    <property type="match status" value="1"/>
</dbReference>